<dbReference type="PROSITE" id="PS50995">
    <property type="entry name" value="HTH_MARR_2"/>
    <property type="match status" value="1"/>
</dbReference>
<dbReference type="InterPro" id="IPR039422">
    <property type="entry name" value="MarR/SlyA-like"/>
</dbReference>
<evidence type="ECO:0000313" key="3">
    <source>
        <dbReference type="Proteomes" id="UP000318297"/>
    </source>
</evidence>
<proteinExistence type="predicted"/>
<dbReference type="PANTHER" id="PTHR33164">
    <property type="entry name" value="TRANSCRIPTIONAL REGULATOR, MARR FAMILY"/>
    <property type="match status" value="1"/>
</dbReference>
<dbReference type="EMBL" id="VIVQ01000007">
    <property type="protein sequence ID" value="TWE06898.1"/>
    <property type="molecule type" value="Genomic_DNA"/>
</dbReference>
<reference evidence="2 3" key="1">
    <citation type="submission" date="2019-06" db="EMBL/GenBank/DDBJ databases">
        <title>Sequencing the genomes of 1000 actinobacteria strains.</title>
        <authorList>
            <person name="Klenk H.-P."/>
        </authorList>
    </citation>
    <scope>NUCLEOTIDE SEQUENCE [LARGE SCALE GENOMIC DNA]</scope>
    <source>
        <strain evidence="2 3">DSM 19560</strain>
    </source>
</reference>
<feature type="domain" description="HTH marR-type" evidence="1">
    <location>
        <begin position="89"/>
        <end position="224"/>
    </location>
</feature>
<dbReference type="GO" id="GO:0006950">
    <property type="term" value="P:response to stress"/>
    <property type="evidence" value="ECO:0007669"/>
    <property type="project" value="TreeGrafter"/>
</dbReference>
<protein>
    <submittedName>
        <fullName evidence="2">DNA-binding MarR family transcriptional regulator</fullName>
    </submittedName>
</protein>
<dbReference type="SMART" id="SM00347">
    <property type="entry name" value="HTH_MARR"/>
    <property type="match status" value="1"/>
</dbReference>
<evidence type="ECO:0000313" key="2">
    <source>
        <dbReference type="EMBL" id="TWE06898.1"/>
    </source>
</evidence>
<dbReference type="Proteomes" id="UP000318297">
    <property type="component" value="Unassembled WGS sequence"/>
</dbReference>
<keyword evidence="2" id="KW-0238">DNA-binding</keyword>
<keyword evidence="3" id="KW-1185">Reference proteome</keyword>
<dbReference type="InterPro" id="IPR036390">
    <property type="entry name" value="WH_DNA-bd_sf"/>
</dbReference>
<name>A0A561DU65_9MICO</name>
<dbReference type="Pfam" id="PF01047">
    <property type="entry name" value="MarR"/>
    <property type="match status" value="1"/>
</dbReference>
<comment type="caution">
    <text evidence="2">The sequence shown here is derived from an EMBL/GenBank/DDBJ whole genome shotgun (WGS) entry which is preliminary data.</text>
</comment>
<dbReference type="PANTHER" id="PTHR33164:SF99">
    <property type="entry name" value="MARR FAMILY REGULATORY PROTEIN"/>
    <property type="match status" value="1"/>
</dbReference>
<dbReference type="GO" id="GO:0003700">
    <property type="term" value="F:DNA-binding transcription factor activity"/>
    <property type="evidence" value="ECO:0007669"/>
    <property type="project" value="InterPro"/>
</dbReference>
<organism evidence="2 3">
    <name type="scientific">Rudaeicoccus suwonensis</name>
    <dbReference type="NCBI Taxonomy" id="657409"/>
    <lineage>
        <taxon>Bacteria</taxon>
        <taxon>Bacillati</taxon>
        <taxon>Actinomycetota</taxon>
        <taxon>Actinomycetes</taxon>
        <taxon>Micrococcales</taxon>
        <taxon>Dermacoccaceae</taxon>
        <taxon>Rudaeicoccus</taxon>
    </lineage>
</organism>
<dbReference type="InterPro" id="IPR036388">
    <property type="entry name" value="WH-like_DNA-bd_sf"/>
</dbReference>
<accession>A0A561DU65</accession>
<dbReference type="InterPro" id="IPR000835">
    <property type="entry name" value="HTH_MarR-typ"/>
</dbReference>
<dbReference type="AlphaFoldDB" id="A0A561DU65"/>
<dbReference type="GO" id="GO:0003677">
    <property type="term" value="F:DNA binding"/>
    <property type="evidence" value="ECO:0007669"/>
    <property type="project" value="UniProtKB-KW"/>
</dbReference>
<evidence type="ECO:0000259" key="1">
    <source>
        <dbReference type="PROSITE" id="PS50995"/>
    </source>
</evidence>
<gene>
    <name evidence="2" type="ORF">BKA23_3548</name>
</gene>
<dbReference type="Gene3D" id="1.10.10.10">
    <property type="entry name" value="Winged helix-like DNA-binding domain superfamily/Winged helix DNA-binding domain"/>
    <property type="match status" value="1"/>
</dbReference>
<sequence length="232" mass="25606">MTWQQVSLRTADNDAWCHLASSTHLNPEEISAHRHLAWMDRWARVVAYACPLMSPTFDAPTPAPAAATDAAGAGATAAQDPVPWLSDAEQHTWRSYLRGSRALELALDAELQAMGLTLAEYELLSMLSESETGSMRMSALADLVIQSRSRVTHTATRLQRRGWVSRRPTPDDGRGIELVLTDEGHSAIEAAAQVHVRGVQTHLMQQMDPQMRQNLGEAMSRVLQHLMPGYDS</sequence>
<dbReference type="SUPFAM" id="SSF46785">
    <property type="entry name" value="Winged helix' DNA-binding domain"/>
    <property type="match status" value="1"/>
</dbReference>